<feature type="compositionally biased region" description="Basic and acidic residues" evidence="1">
    <location>
        <begin position="20"/>
        <end position="33"/>
    </location>
</feature>
<name>A0A6G0SG47_9STRA</name>
<accession>A0A6G0SG47</accession>
<proteinExistence type="predicted"/>
<evidence type="ECO:0000313" key="2">
    <source>
        <dbReference type="EMBL" id="KAE9358199.1"/>
    </source>
</evidence>
<sequence>MLITHVAQLDLESENRLLESGEPDRKVGMKDFPESTPPCLTDADVKAASSENRLTIPKEIMVWRKADAAMRHVLNMTLPSSFLSSLPDDARNLEVCVSFGNISSGSLKTVMLDV</sequence>
<reference evidence="2 3" key="1">
    <citation type="submission" date="2018-09" db="EMBL/GenBank/DDBJ databases">
        <title>Genomic investigation of the strawberry pathogen Phytophthora fragariae indicates pathogenicity is determined by transcriptional variation in three key races.</title>
        <authorList>
            <person name="Adams T.M."/>
            <person name="Armitage A.D."/>
            <person name="Sobczyk M.K."/>
            <person name="Bates H.J."/>
            <person name="Dunwell J.M."/>
            <person name="Nellist C.F."/>
            <person name="Harrison R.J."/>
        </authorList>
    </citation>
    <scope>NUCLEOTIDE SEQUENCE [LARGE SCALE GENOMIC DNA]</scope>
    <source>
        <strain evidence="2 3">NOV-77</strain>
    </source>
</reference>
<evidence type="ECO:0000313" key="3">
    <source>
        <dbReference type="Proteomes" id="UP000486351"/>
    </source>
</evidence>
<dbReference type="Proteomes" id="UP000486351">
    <property type="component" value="Unassembled WGS sequence"/>
</dbReference>
<comment type="caution">
    <text evidence="2">The sequence shown here is derived from an EMBL/GenBank/DDBJ whole genome shotgun (WGS) entry which is preliminary data.</text>
</comment>
<protein>
    <submittedName>
        <fullName evidence="2">Uncharacterized protein</fullName>
    </submittedName>
</protein>
<dbReference type="AlphaFoldDB" id="A0A6G0SG47"/>
<organism evidence="2 3">
    <name type="scientific">Phytophthora fragariae</name>
    <dbReference type="NCBI Taxonomy" id="53985"/>
    <lineage>
        <taxon>Eukaryota</taxon>
        <taxon>Sar</taxon>
        <taxon>Stramenopiles</taxon>
        <taxon>Oomycota</taxon>
        <taxon>Peronosporomycetes</taxon>
        <taxon>Peronosporales</taxon>
        <taxon>Peronosporaceae</taxon>
        <taxon>Phytophthora</taxon>
    </lineage>
</organism>
<dbReference type="EMBL" id="QXFY01000080">
    <property type="protein sequence ID" value="KAE9358199.1"/>
    <property type="molecule type" value="Genomic_DNA"/>
</dbReference>
<evidence type="ECO:0000256" key="1">
    <source>
        <dbReference type="SAM" id="MobiDB-lite"/>
    </source>
</evidence>
<gene>
    <name evidence="2" type="ORF">PF008_g2784</name>
</gene>
<feature type="region of interest" description="Disordered" evidence="1">
    <location>
        <begin position="20"/>
        <end position="42"/>
    </location>
</feature>